<feature type="region of interest" description="Disordered" evidence="1">
    <location>
        <begin position="91"/>
        <end position="114"/>
    </location>
</feature>
<keyword evidence="3" id="KW-1185">Reference proteome</keyword>
<sequence>MWSFFKVNPGTEGTFAKRRPDVCGQGVPGLSSIQRLQGRVLPASSSFWGLQASVPGLVAASLQSLPATPRGFSSVSLSLLCLIRILSLGLGPPPSRRTSSLTLHSITSAETQEF</sequence>
<evidence type="ECO:0000313" key="3">
    <source>
        <dbReference type="Proteomes" id="UP001176941"/>
    </source>
</evidence>
<reference evidence="2" key="1">
    <citation type="submission" date="2023-04" db="EMBL/GenBank/DDBJ databases">
        <authorList>
            <consortium name="ELIXIR-Norway"/>
        </authorList>
    </citation>
    <scope>NUCLEOTIDE SEQUENCE [LARGE SCALE GENOMIC DNA]</scope>
</reference>
<proteinExistence type="predicted"/>
<dbReference type="Proteomes" id="UP001176941">
    <property type="component" value="Chromosome X"/>
</dbReference>
<evidence type="ECO:0000313" key="2">
    <source>
        <dbReference type="EMBL" id="CAI9180037.1"/>
    </source>
</evidence>
<dbReference type="EMBL" id="OX460343">
    <property type="protein sequence ID" value="CAI9180037.1"/>
    <property type="molecule type" value="Genomic_DNA"/>
</dbReference>
<organism evidence="2 3">
    <name type="scientific">Rangifer tarandus platyrhynchus</name>
    <name type="common">Svalbard reindeer</name>
    <dbReference type="NCBI Taxonomy" id="3082113"/>
    <lineage>
        <taxon>Eukaryota</taxon>
        <taxon>Metazoa</taxon>
        <taxon>Chordata</taxon>
        <taxon>Craniata</taxon>
        <taxon>Vertebrata</taxon>
        <taxon>Euteleostomi</taxon>
        <taxon>Mammalia</taxon>
        <taxon>Eutheria</taxon>
        <taxon>Laurasiatheria</taxon>
        <taxon>Artiodactyla</taxon>
        <taxon>Ruminantia</taxon>
        <taxon>Pecora</taxon>
        <taxon>Cervidae</taxon>
        <taxon>Odocoileinae</taxon>
        <taxon>Rangifer</taxon>
    </lineage>
</organism>
<name>A0ABN9A197_RANTA</name>
<evidence type="ECO:0000256" key="1">
    <source>
        <dbReference type="SAM" id="MobiDB-lite"/>
    </source>
</evidence>
<feature type="compositionally biased region" description="Polar residues" evidence="1">
    <location>
        <begin position="96"/>
        <end position="114"/>
    </location>
</feature>
<accession>A0ABN9A197</accession>
<gene>
    <name evidence="2" type="ORF">MRATA1EN1_LOCUS28999</name>
</gene>
<protein>
    <submittedName>
        <fullName evidence="2">Uncharacterized protein</fullName>
    </submittedName>
</protein>